<feature type="region of interest" description="Disordered" evidence="6">
    <location>
        <begin position="102"/>
        <end position="121"/>
    </location>
</feature>
<dbReference type="AlphaFoldDB" id="A0A5S9ML46"/>
<sequence length="395" mass="42802">MKHSLLSSEKKIQLLQDYQPGAFFFFLASPKRTILAEGIFQHIETNQLNELSTRVAHVFEDAKQAGIQTPIVAGAVPFDPAQPVRLNVPVHVQFSDPLEFQQGDEESEAASPSYEVTPAPSPEVYMNGVNEGLAKIEKKGELSKIVISRSLHLKSNQDIPTKTILERLARHNTTGYTFAANVADPKASQKRTLLGASPELLLSKTGSSVISNPLAGSRPRSSDPVEDQRRRDELLTSAKDLHEHAVVVEAVTKALTPYCHTLDVPASPSVIQTETMWHLSTVVKGDLIDSSVSSIDLALSLHPTPAVCGTPTADAREAIQAIEPFDRGFFTGMIGWADTNGDGDWIVTIRCAEAEGHSLRLFAGAGVVKGSKAEEELAETSAKFNTMLHAMGIHQ</sequence>
<accession>A0A5S9ML46</accession>
<dbReference type="EMBL" id="AP021906">
    <property type="protein sequence ID" value="BBP93515.1"/>
    <property type="molecule type" value="Genomic_DNA"/>
</dbReference>
<evidence type="ECO:0000259" key="7">
    <source>
        <dbReference type="Pfam" id="PF00425"/>
    </source>
</evidence>
<dbReference type="PANTHER" id="PTHR42839">
    <property type="entry name" value="ISOCHORISMATE SYNTHASE ENTC"/>
    <property type="match status" value="1"/>
</dbReference>
<evidence type="ECO:0000256" key="2">
    <source>
        <dbReference type="ARBA" id="ARBA00005297"/>
    </source>
</evidence>
<keyword evidence="4" id="KW-0413">Isomerase</keyword>
<evidence type="ECO:0000256" key="3">
    <source>
        <dbReference type="ARBA" id="ARBA00012824"/>
    </source>
</evidence>
<comment type="catalytic activity">
    <reaction evidence="1">
        <text>chorismate = isochorismate</text>
        <dbReference type="Rhea" id="RHEA:18985"/>
        <dbReference type="ChEBI" id="CHEBI:29748"/>
        <dbReference type="ChEBI" id="CHEBI:29780"/>
        <dbReference type="EC" id="5.4.4.2"/>
    </reaction>
</comment>
<dbReference type="NCBIfam" id="TIGR00543">
    <property type="entry name" value="isochor_syn"/>
    <property type="match status" value="1"/>
</dbReference>
<evidence type="ECO:0000313" key="8">
    <source>
        <dbReference type="EMBL" id="BBP93515.1"/>
    </source>
</evidence>
<organism evidence="8 9">
    <name type="scientific">Bacillus safensis</name>
    <dbReference type="NCBI Taxonomy" id="561879"/>
    <lineage>
        <taxon>Bacteria</taxon>
        <taxon>Bacillati</taxon>
        <taxon>Bacillota</taxon>
        <taxon>Bacilli</taxon>
        <taxon>Bacillales</taxon>
        <taxon>Bacillaceae</taxon>
        <taxon>Bacillus</taxon>
    </lineage>
</organism>
<reference evidence="8 9" key="1">
    <citation type="submission" date="2019-12" db="EMBL/GenBank/DDBJ databases">
        <title>Full genome sequence of a Bacillus safensis strain isolated from commercially available natto in Indonesia.</title>
        <authorList>
            <person name="Yoshida M."/>
            <person name="Uomi M."/>
            <person name="Waturangi D."/>
            <person name="Ekaputri J.J."/>
            <person name="Setiamarga D.H.E."/>
        </authorList>
    </citation>
    <scope>NUCLEOTIDE SEQUENCE [LARGE SCALE GENOMIC DNA]</scope>
    <source>
        <strain evidence="8 9">IDN1</strain>
    </source>
</reference>
<protein>
    <recommendedName>
        <fullName evidence="3">isochorismate synthase</fullName>
        <ecNumber evidence="3">5.4.4.2</ecNumber>
    </recommendedName>
    <alternativeName>
        <fullName evidence="5">Isochorismate mutase</fullName>
    </alternativeName>
</protein>
<feature type="region of interest" description="Disordered" evidence="6">
    <location>
        <begin position="211"/>
        <end position="231"/>
    </location>
</feature>
<dbReference type="InterPro" id="IPR004561">
    <property type="entry name" value="IsoChor_synthase"/>
</dbReference>
<comment type="similarity">
    <text evidence="2">Belongs to the isochorismate synthase family.</text>
</comment>
<feature type="compositionally biased region" description="Basic and acidic residues" evidence="6">
    <location>
        <begin position="220"/>
        <end position="231"/>
    </location>
</feature>
<feature type="domain" description="Chorismate-utilising enzyme C-terminal" evidence="7">
    <location>
        <begin position="122"/>
        <end position="383"/>
    </location>
</feature>
<evidence type="ECO:0000256" key="5">
    <source>
        <dbReference type="ARBA" id="ARBA00041564"/>
    </source>
</evidence>
<dbReference type="Gene3D" id="3.60.120.10">
    <property type="entry name" value="Anthranilate synthase"/>
    <property type="match status" value="1"/>
</dbReference>
<proteinExistence type="inferred from homology"/>
<dbReference type="GO" id="GO:0009697">
    <property type="term" value="P:salicylic acid biosynthetic process"/>
    <property type="evidence" value="ECO:0007669"/>
    <property type="project" value="TreeGrafter"/>
</dbReference>
<dbReference type="GO" id="GO:0008909">
    <property type="term" value="F:isochorismate synthase activity"/>
    <property type="evidence" value="ECO:0007669"/>
    <property type="project" value="UniProtKB-EC"/>
</dbReference>
<dbReference type="PANTHER" id="PTHR42839:SF2">
    <property type="entry name" value="ISOCHORISMATE SYNTHASE ENTC"/>
    <property type="match status" value="1"/>
</dbReference>
<evidence type="ECO:0000256" key="4">
    <source>
        <dbReference type="ARBA" id="ARBA00023235"/>
    </source>
</evidence>
<gene>
    <name evidence="8" type="primary">dhbC</name>
    <name evidence="8" type="ORF">BsIDN1_71330</name>
</gene>
<dbReference type="NCBIfam" id="NF005380">
    <property type="entry name" value="PRK06923.1"/>
    <property type="match status" value="1"/>
</dbReference>
<dbReference type="InterPro" id="IPR015890">
    <property type="entry name" value="Chorismate_C"/>
</dbReference>
<dbReference type="SUPFAM" id="SSF56322">
    <property type="entry name" value="ADC synthase"/>
    <property type="match status" value="1"/>
</dbReference>
<dbReference type="Proteomes" id="UP000464658">
    <property type="component" value="Chromosome"/>
</dbReference>
<evidence type="ECO:0000256" key="6">
    <source>
        <dbReference type="SAM" id="MobiDB-lite"/>
    </source>
</evidence>
<dbReference type="EC" id="5.4.4.2" evidence="3"/>
<dbReference type="InterPro" id="IPR005801">
    <property type="entry name" value="ADC_synthase"/>
</dbReference>
<evidence type="ECO:0000313" key="9">
    <source>
        <dbReference type="Proteomes" id="UP000464658"/>
    </source>
</evidence>
<dbReference type="Pfam" id="PF00425">
    <property type="entry name" value="Chorismate_bind"/>
    <property type="match status" value="1"/>
</dbReference>
<evidence type="ECO:0000256" key="1">
    <source>
        <dbReference type="ARBA" id="ARBA00000799"/>
    </source>
</evidence>
<name>A0A5S9ML46_BACIA</name>